<evidence type="ECO:0000256" key="4">
    <source>
        <dbReference type="ARBA" id="ARBA00012579"/>
    </source>
</evidence>
<feature type="binding site" evidence="8">
    <location>
        <begin position="132"/>
        <end position="135"/>
    </location>
    <ligand>
        <name>4-CDP-2-C-methyl-D-erythritol 2-phosphate</name>
        <dbReference type="ChEBI" id="CHEBI:57919"/>
    </ligand>
</feature>
<proteinExistence type="inferred from homology"/>
<feature type="binding site" evidence="8">
    <location>
        <begin position="34"/>
        <end position="35"/>
    </location>
    <ligand>
        <name>4-CDP-2-C-methyl-D-erythritol 2-phosphate</name>
        <dbReference type="ChEBI" id="CHEBI:57919"/>
    </ligand>
</feature>
<evidence type="ECO:0000313" key="12">
    <source>
        <dbReference type="Proteomes" id="UP000824169"/>
    </source>
</evidence>
<comment type="caution">
    <text evidence="8">Lacks conserved residue(s) required for the propagation of feature annotation.</text>
</comment>
<name>A0A9D1TA98_9FIRM</name>
<dbReference type="FunFam" id="3.30.1330.50:FF:000001">
    <property type="entry name" value="2-C-methyl-D-erythritol 2,4-cyclodiphosphate synthase"/>
    <property type="match status" value="1"/>
</dbReference>
<feature type="binding site" evidence="8">
    <location>
        <begin position="61"/>
        <end position="65"/>
    </location>
    <ligand>
        <name>4-CDP-2-C-methyl-D-erythritol 2-phosphate</name>
        <dbReference type="ChEBI" id="CHEBI:57919"/>
    </ligand>
</feature>
<evidence type="ECO:0000256" key="7">
    <source>
        <dbReference type="ARBA" id="ARBA00023239"/>
    </source>
</evidence>
<dbReference type="GO" id="GO:0046872">
    <property type="term" value="F:metal ion binding"/>
    <property type="evidence" value="ECO:0007669"/>
    <property type="project" value="UniProtKB-KW"/>
</dbReference>
<dbReference type="SUPFAM" id="SSF69765">
    <property type="entry name" value="IpsF-like"/>
    <property type="match status" value="1"/>
</dbReference>
<dbReference type="GO" id="GO:0008685">
    <property type="term" value="F:2-C-methyl-D-erythritol 2,4-cyclodiphosphate synthase activity"/>
    <property type="evidence" value="ECO:0007669"/>
    <property type="project" value="UniProtKB-UniRule"/>
</dbReference>
<dbReference type="PROSITE" id="PS01350">
    <property type="entry name" value="ISPF"/>
    <property type="match status" value="1"/>
</dbReference>
<evidence type="ECO:0000256" key="5">
    <source>
        <dbReference type="ARBA" id="ARBA00022723"/>
    </source>
</evidence>
<dbReference type="NCBIfam" id="TIGR00151">
    <property type="entry name" value="ispF"/>
    <property type="match status" value="1"/>
</dbReference>
<evidence type="ECO:0000256" key="3">
    <source>
        <dbReference type="ARBA" id="ARBA00008480"/>
    </source>
</evidence>
<sequence>MRVGTGYDVHRLTEGRKLILGGVEIPFEKGLLGHSDADVVVHAIMDALLGAAALKDIGYHFPDTDPEYGGVSSMKLLDRVREMLEEKLYLIENIDATIIAQKPKLRPYLEQMEANVAGVLRIGKEQVNIKATTEEGLGFTGAMEGIAAQAVCALVPALDCLPDDRRGTACEGCRRCELTD</sequence>
<dbReference type="InterPro" id="IPR003526">
    <property type="entry name" value="MECDP_synthase"/>
</dbReference>
<reference evidence="11" key="1">
    <citation type="submission" date="2020-10" db="EMBL/GenBank/DDBJ databases">
        <authorList>
            <person name="Gilroy R."/>
        </authorList>
    </citation>
    <scope>NUCLEOTIDE SEQUENCE</scope>
    <source>
        <strain evidence="11">CHK188-20938</strain>
    </source>
</reference>
<feature type="site" description="Transition state stabilizer" evidence="8">
    <location>
        <position position="133"/>
    </location>
</feature>
<feature type="binding site" evidence="8">
    <location>
        <begin position="56"/>
        <end position="58"/>
    </location>
    <ligand>
        <name>4-CDP-2-C-methyl-D-erythritol 2-phosphate</name>
        <dbReference type="ChEBI" id="CHEBI:57919"/>
    </ligand>
</feature>
<reference evidence="11" key="2">
    <citation type="journal article" date="2021" name="PeerJ">
        <title>Extensive microbial diversity within the chicken gut microbiome revealed by metagenomics and culture.</title>
        <authorList>
            <person name="Gilroy R."/>
            <person name="Ravi A."/>
            <person name="Getino M."/>
            <person name="Pursley I."/>
            <person name="Horton D.L."/>
            <person name="Alikhan N.F."/>
            <person name="Baker D."/>
            <person name="Gharbi K."/>
            <person name="Hall N."/>
            <person name="Watson M."/>
            <person name="Adriaenssens E.M."/>
            <person name="Foster-Nyarko E."/>
            <person name="Jarju S."/>
            <person name="Secka A."/>
            <person name="Antonio M."/>
            <person name="Oren A."/>
            <person name="Chaudhuri R.R."/>
            <person name="La Ragione R."/>
            <person name="Hildebrand F."/>
            <person name="Pallen M.J."/>
        </authorList>
    </citation>
    <scope>NUCLEOTIDE SEQUENCE</scope>
    <source>
        <strain evidence="11">CHK188-20938</strain>
    </source>
</reference>
<feature type="binding site" evidence="8">
    <location>
        <position position="8"/>
    </location>
    <ligand>
        <name>a divalent metal cation</name>
        <dbReference type="ChEBI" id="CHEBI:60240"/>
    </ligand>
</feature>
<keyword evidence="6 8" id="KW-0414">Isoprene biosynthesis</keyword>
<dbReference type="Pfam" id="PF02542">
    <property type="entry name" value="YgbB"/>
    <property type="match status" value="1"/>
</dbReference>
<comment type="cofactor">
    <cofactor evidence="8">
        <name>a divalent metal cation</name>
        <dbReference type="ChEBI" id="CHEBI:60240"/>
    </cofactor>
    <text evidence="8">Binds 1 divalent metal cation per subunit.</text>
</comment>
<protein>
    <recommendedName>
        <fullName evidence="4 8">2-C-methyl-D-erythritol 2,4-cyclodiphosphate synthase</fullName>
        <shortName evidence="8">MECDP-synthase</shortName>
        <shortName evidence="8">MECPP-synthase</shortName>
        <shortName evidence="8">MECPS</shortName>
        <ecNumber evidence="4 8">4.6.1.12</ecNumber>
    </recommendedName>
</protein>
<feature type="binding site" evidence="8">
    <location>
        <position position="42"/>
    </location>
    <ligand>
        <name>a divalent metal cation</name>
        <dbReference type="ChEBI" id="CHEBI:60240"/>
    </ligand>
</feature>
<evidence type="ECO:0000313" key="11">
    <source>
        <dbReference type="EMBL" id="HIV25614.1"/>
    </source>
</evidence>
<dbReference type="GO" id="GO:0016114">
    <property type="term" value="P:terpenoid biosynthetic process"/>
    <property type="evidence" value="ECO:0007669"/>
    <property type="project" value="InterPro"/>
</dbReference>
<dbReference type="PANTHER" id="PTHR43181">
    <property type="entry name" value="2-C-METHYL-D-ERYTHRITOL 2,4-CYCLODIPHOSPHATE SYNTHASE, CHLOROPLASTIC"/>
    <property type="match status" value="1"/>
</dbReference>
<accession>A0A9D1TA98</accession>
<dbReference type="InterPro" id="IPR020555">
    <property type="entry name" value="MECDP_synthase_CS"/>
</dbReference>
<dbReference type="InterPro" id="IPR036571">
    <property type="entry name" value="MECDP_synthase_sf"/>
</dbReference>
<dbReference type="Proteomes" id="UP000824169">
    <property type="component" value="Unassembled WGS sequence"/>
</dbReference>
<dbReference type="CDD" id="cd00554">
    <property type="entry name" value="MECDP_synthase"/>
    <property type="match status" value="1"/>
</dbReference>
<evidence type="ECO:0000256" key="8">
    <source>
        <dbReference type="HAMAP-Rule" id="MF_00107"/>
    </source>
</evidence>
<dbReference type="EC" id="4.6.1.12" evidence="4 8"/>
<comment type="function">
    <text evidence="8">Involved in the biosynthesis of isopentenyl diphosphate (IPP) and dimethylallyl diphosphate (DMAPP), two major building blocks of isoprenoid compounds. Catalyzes the conversion of 4-diphosphocytidyl-2-C-methyl-D-erythritol 2-phosphate (CDP-ME2P) to 2-C-methyl-D-erythritol 2,4-cyclodiphosphate (ME-CPP) with a corresponding release of cytidine 5-monophosphate (CMP).</text>
</comment>
<dbReference type="EMBL" id="DVOO01000022">
    <property type="protein sequence ID" value="HIV25614.1"/>
    <property type="molecule type" value="Genomic_DNA"/>
</dbReference>
<feature type="site" description="Transition state stabilizer" evidence="8">
    <location>
        <position position="34"/>
    </location>
</feature>
<dbReference type="GO" id="GO:0019288">
    <property type="term" value="P:isopentenyl diphosphate biosynthetic process, methylerythritol 4-phosphate pathway"/>
    <property type="evidence" value="ECO:0007669"/>
    <property type="project" value="UniProtKB-UniRule"/>
</dbReference>
<keyword evidence="5 8" id="KW-0479">Metal-binding</keyword>
<feature type="binding site" evidence="8">
    <location>
        <position position="10"/>
    </location>
    <ligand>
        <name>a divalent metal cation</name>
        <dbReference type="ChEBI" id="CHEBI:60240"/>
    </ligand>
</feature>
<evidence type="ECO:0000256" key="1">
    <source>
        <dbReference type="ARBA" id="ARBA00000200"/>
    </source>
</evidence>
<feature type="binding site" evidence="8">
    <location>
        <begin position="8"/>
        <end position="10"/>
    </location>
    <ligand>
        <name>4-CDP-2-C-methyl-D-erythritol 2-phosphate</name>
        <dbReference type="ChEBI" id="CHEBI:57919"/>
    </ligand>
</feature>
<dbReference type="Gene3D" id="3.30.1330.50">
    <property type="entry name" value="2-C-methyl-D-erythritol 2,4-cyclodiphosphate synthase"/>
    <property type="match status" value="1"/>
</dbReference>
<dbReference type="HAMAP" id="MF_00107">
    <property type="entry name" value="IspF"/>
    <property type="match status" value="1"/>
</dbReference>
<evidence type="ECO:0000256" key="9">
    <source>
        <dbReference type="RuleBase" id="RU004395"/>
    </source>
</evidence>
<gene>
    <name evidence="8" type="primary">ispF</name>
    <name evidence="11" type="ORF">IAB71_07510</name>
</gene>
<dbReference type="AlphaFoldDB" id="A0A9D1TA98"/>
<comment type="catalytic activity">
    <reaction evidence="1 8 9">
        <text>4-CDP-2-C-methyl-D-erythritol 2-phosphate = 2-C-methyl-D-erythritol 2,4-cyclic diphosphate + CMP</text>
        <dbReference type="Rhea" id="RHEA:23864"/>
        <dbReference type="ChEBI" id="CHEBI:57919"/>
        <dbReference type="ChEBI" id="CHEBI:58483"/>
        <dbReference type="ChEBI" id="CHEBI:60377"/>
        <dbReference type="EC" id="4.6.1.12"/>
    </reaction>
</comment>
<evidence type="ECO:0000256" key="6">
    <source>
        <dbReference type="ARBA" id="ARBA00023229"/>
    </source>
</evidence>
<evidence type="ECO:0000256" key="2">
    <source>
        <dbReference type="ARBA" id="ARBA00004709"/>
    </source>
</evidence>
<comment type="caution">
    <text evidence="11">The sequence shown here is derived from an EMBL/GenBank/DDBJ whole genome shotgun (WGS) entry which is preliminary data.</text>
</comment>
<feature type="binding site" evidence="8">
    <location>
        <position position="139"/>
    </location>
    <ligand>
        <name>4-CDP-2-C-methyl-D-erythritol 2-phosphate</name>
        <dbReference type="ChEBI" id="CHEBI:57919"/>
    </ligand>
</feature>
<comment type="similarity">
    <text evidence="3 8 9">Belongs to the IspF family.</text>
</comment>
<dbReference type="PANTHER" id="PTHR43181:SF1">
    <property type="entry name" value="2-C-METHYL-D-ERYTHRITOL 2,4-CYCLODIPHOSPHATE SYNTHASE, CHLOROPLASTIC"/>
    <property type="match status" value="1"/>
</dbReference>
<comment type="pathway">
    <text evidence="2 8">Isoprenoid biosynthesis; isopentenyl diphosphate biosynthesis via DXP pathway; isopentenyl diphosphate from 1-deoxy-D-xylulose 5-phosphate: step 4/6.</text>
</comment>
<keyword evidence="7 8" id="KW-0456">Lyase</keyword>
<feature type="domain" description="2-C-methyl-D-erythritol 2,4-cyclodiphosphate synthase" evidence="10">
    <location>
        <begin position="1"/>
        <end position="154"/>
    </location>
</feature>
<comment type="subunit">
    <text evidence="8">Homotrimer.</text>
</comment>
<organism evidence="11 12">
    <name type="scientific">Candidatus Scatomonas pullistercoris</name>
    <dbReference type="NCBI Taxonomy" id="2840920"/>
    <lineage>
        <taxon>Bacteria</taxon>
        <taxon>Bacillati</taxon>
        <taxon>Bacillota</taxon>
        <taxon>Clostridia</taxon>
        <taxon>Lachnospirales</taxon>
        <taxon>Lachnospiraceae</taxon>
        <taxon>Lachnospiraceae incertae sedis</taxon>
        <taxon>Candidatus Scatomonas</taxon>
    </lineage>
</organism>
<evidence type="ECO:0000259" key="10">
    <source>
        <dbReference type="Pfam" id="PF02542"/>
    </source>
</evidence>